<dbReference type="AlphaFoldDB" id="A0A146FGW5"/>
<reference evidence="3" key="2">
    <citation type="submission" date="2016-02" db="EMBL/GenBank/DDBJ databases">
        <title>Genome sequencing of Aspergillus luchuensis NBRC 4314.</title>
        <authorList>
            <person name="Yamada O."/>
        </authorList>
    </citation>
    <scope>NUCLEOTIDE SEQUENCE [LARGE SCALE GENOMIC DNA]</scope>
    <source>
        <strain evidence="3">RIB 2604</strain>
    </source>
</reference>
<dbReference type="EMBL" id="BCWF01000019">
    <property type="protein sequence ID" value="GAT25165.1"/>
    <property type="molecule type" value="Genomic_DNA"/>
</dbReference>
<name>A0A146FGW5_ASPKA</name>
<dbReference type="Proteomes" id="UP000075230">
    <property type="component" value="Unassembled WGS sequence"/>
</dbReference>
<protein>
    <submittedName>
        <fullName evidence="2">Regulatory protein Ral2</fullName>
    </submittedName>
</protein>
<accession>A0A146FGW5</accession>
<reference evidence="2 3" key="1">
    <citation type="journal article" date="2016" name="DNA Res.">
        <title>Genome sequence of Aspergillus luchuensis NBRC 4314.</title>
        <authorList>
            <person name="Yamada O."/>
            <person name="Machida M."/>
            <person name="Hosoyama A."/>
            <person name="Goto M."/>
            <person name="Takahashi T."/>
            <person name="Futagami T."/>
            <person name="Yamagata Y."/>
            <person name="Takeuchi M."/>
            <person name="Kobayashi T."/>
            <person name="Koike H."/>
            <person name="Abe K."/>
            <person name="Asai K."/>
            <person name="Arita M."/>
            <person name="Fujita N."/>
            <person name="Fukuda K."/>
            <person name="Higa K."/>
            <person name="Horikawa H."/>
            <person name="Ishikawa T."/>
            <person name="Jinno K."/>
            <person name="Kato Y."/>
            <person name="Kirimura K."/>
            <person name="Mizutani O."/>
            <person name="Nakasone K."/>
            <person name="Sano M."/>
            <person name="Shiraishi Y."/>
            <person name="Tsukahara M."/>
            <person name="Gomi K."/>
        </authorList>
    </citation>
    <scope>NUCLEOTIDE SEQUENCE [LARGE SCALE GENOMIC DNA]</scope>
    <source>
        <strain evidence="2 3">RIB 2604</strain>
    </source>
</reference>
<feature type="region of interest" description="Disordered" evidence="1">
    <location>
        <begin position="1"/>
        <end position="38"/>
    </location>
</feature>
<feature type="compositionally biased region" description="Low complexity" evidence="1">
    <location>
        <begin position="1"/>
        <end position="21"/>
    </location>
</feature>
<sequence length="86" mass="9625">MPNTTSSTSTETGTQSGSTSSDTCQKPTQKRKKHRNMENILRYRDGPEWQDPYCLVGIEGRGLGRVARMEEEIRKVEEVFGFGAGN</sequence>
<evidence type="ECO:0000256" key="1">
    <source>
        <dbReference type="SAM" id="MobiDB-lite"/>
    </source>
</evidence>
<organism evidence="2 3">
    <name type="scientific">Aspergillus kawachii</name>
    <name type="common">White koji mold</name>
    <name type="synonym">Aspergillus awamori var. kawachi</name>
    <dbReference type="NCBI Taxonomy" id="1069201"/>
    <lineage>
        <taxon>Eukaryota</taxon>
        <taxon>Fungi</taxon>
        <taxon>Dikarya</taxon>
        <taxon>Ascomycota</taxon>
        <taxon>Pezizomycotina</taxon>
        <taxon>Eurotiomycetes</taxon>
        <taxon>Eurotiomycetidae</taxon>
        <taxon>Eurotiales</taxon>
        <taxon>Aspergillaceae</taxon>
        <taxon>Aspergillus</taxon>
        <taxon>Aspergillus subgen. Circumdati</taxon>
    </lineage>
</organism>
<evidence type="ECO:0000313" key="2">
    <source>
        <dbReference type="EMBL" id="GAT25165.1"/>
    </source>
</evidence>
<comment type="caution">
    <text evidence="2">The sequence shown here is derived from an EMBL/GenBank/DDBJ whole genome shotgun (WGS) entry which is preliminary data.</text>
</comment>
<proteinExistence type="predicted"/>
<gene>
    <name evidence="2" type="ORF">RIB2604_01901170</name>
</gene>
<evidence type="ECO:0000313" key="3">
    <source>
        <dbReference type="Proteomes" id="UP000075230"/>
    </source>
</evidence>